<dbReference type="EMBL" id="FMIB01000002">
    <property type="protein sequence ID" value="SCL50966.1"/>
    <property type="molecule type" value="Genomic_DNA"/>
</dbReference>
<dbReference type="AlphaFoldDB" id="A0A1C6UAD0"/>
<evidence type="ECO:0000313" key="2">
    <source>
        <dbReference type="EMBL" id="SCL50966.1"/>
    </source>
</evidence>
<dbReference type="Proteomes" id="UP000198605">
    <property type="component" value="Unassembled WGS sequence"/>
</dbReference>
<dbReference type="Gene3D" id="3.10.620.30">
    <property type="match status" value="1"/>
</dbReference>
<dbReference type="OrthoDB" id="148799at2"/>
<gene>
    <name evidence="2" type="ORF">GA0070603_1102</name>
</gene>
<reference evidence="3" key="1">
    <citation type="submission" date="2016-06" db="EMBL/GenBank/DDBJ databases">
        <authorList>
            <person name="Varghese N."/>
            <person name="Submissions Spin"/>
        </authorList>
    </citation>
    <scope>NUCLEOTIDE SEQUENCE [LARGE SCALE GENOMIC DNA]</scope>
    <source>
        <strain evidence="3">DSM 44151</strain>
    </source>
</reference>
<dbReference type="InterPro" id="IPR002931">
    <property type="entry name" value="Transglutaminase-like"/>
</dbReference>
<keyword evidence="3" id="KW-1185">Reference proteome</keyword>
<feature type="domain" description="Transglutaminase-like" evidence="1">
    <location>
        <begin position="93"/>
        <end position="146"/>
    </location>
</feature>
<protein>
    <submittedName>
        <fullName evidence="2">Transglutaminase-like superfamily protein</fullName>
    </submittedName>
</protein>
<sequence length="272" mass="29672">MTGAIDYAVAGPLTRIDGLHEPVLESLPSDPVEICRVVHDLVIQPTDAKSSGVPAERFVENQHRPVDKLIGALLALDPAPVTVPRASDRRVIGTCRHFAVLSCALLRYRGIAARARCGFATYVQAGQGVDHWITEYRHDGRWVRIDSEILDGCLVAKPEDLAAGEFLTGGEAWMAFRDGRVDAKDFGVYGTDNWGPAEIRGNAVRDLAAVNRVEMLPWDEWGRMEASYKGETGPDYDELIDTIAATCATDDPRAIASLYASEDLAVPTALLR</sequence>
<dbReference type="Pfam" id="PF01841">
    <property type="entry name" value="Transglut_core"/>
    <property type="match status" value="1"/>
</dbReference>
<accession>A0A1C6UAD0</accession>
<organism evidence="2 3">
    <name type="scientific">Micromonospora chersina</name>
    <dbReference type="NCBI Taxonomy" id="47854"/>
    <lineage>
        <taxon>Bacteria</taxon>
        <taxon>Bacillati</taxon>
        <taxon>Actinomycetota</taxon>
        <taxon>Actinomycetes</taxon>
        <taxon>Micromonosporales</taxon>
        <taxon>Micromonosporaceae</taxon>
        <taxon>Micromonospora</taxon>
    </lineage>
</organism>
<evidence type="ECO:0000259" key="1">
    <source>
        <dbReference type="Pfam" id="PF01841"/>
    </source>
</evidence>
<dbReference type="InterPro" id="IPR038765">
    <property type="entry name" value="Papain-like_cys_pep_sf"/>
</dbReference>
<evidence type="ECO:0000313" key="3">
    <source>
        <dbReference type="Proteomes" id="UP000198605"/>
    </source>
</evidence>
<dbReference type="GeneID" id="43277769"/>
<proteinExistence type="predicted"/>
<dbReference type="SUPFAM" id="SSF54001">
    <property type="entry name" value="Cysteine proteinases"/>
    <property type="match status" value="1"/>
</dbReference>
<dbReference type="STRING" id="47854.GA0070603_1102"/>
<name>A0A1C6UAD0_9ACTN</name>
<dbReference type="RefSeq" id="WP_091308047.1">
    <property type="nucleotide sequence ID" value="NZ_FMIB01000002.1"/>
</dbReference>